<evidence type="ECO:0000313" key="2">
    <source>
        <dbReference type="EMBL" id="CAY48737.1"/>
    </source>
</evidence>
<accession>C3K8R7</accession>
<organism evidence="2">
    <name type="scientific">Pseudomonas fluorescens (strain SBW25)</name>
    <dbReference type="NCBI Taxonomy" id="216595"/>
    <lineage>
        <taxon>Bacteria</taxon>
        <taxon>Pseudomonadati</taxon>
        <taxon>Pseudomonadota</taxon>
        <taxon>Gammaproteobacteria</taxon>
        <taxon>Pseudomonadales</taxon>
        <taxon>Pseudomonadaceae</taxon>
        <taxon>Pseudomonas</taxon>
    </lineage>
</organism>
<dbReference type="EMBL" id="OV986001">
    <property type="protein sequence ID" value="CAI2796737.1"/>
    <property type="molecule type" value="Genomic_DNA"/>
</dbReference>
<dbReference type="EMBL" id="AM181176">
    <property type="protein sequence ID" value="CAY48737.1"/>
    <property type="molecule type" value="Genomic_DNA"/>
</dbReference>
<sequence length="54" mass="6166">MMSHDAKAVFVWVRFKKTLSDRSCASRQSDLCTEIKRDVDLLGVPDPSSLEKHM</sequence>
<proteinExistence type="predicted"/>
<protein>
    <submittedName>
        <fullName evidence="2">Uncharacterized protein</fullName>
    </submittedName>
</protein>
<reference evidence="2" key="1">
    <citation type="journal article" date="2009" name="Genome Biol.">
        <title>Genomic and genetic analyses of diversity and plant interactions of Pseudomonas fluorescens.</title>
        <authorList>
            <person name="Silby M.W."/>
            <person name="Cerdeno-Tarraga A.M."/>
            <person name="Vernikos G.S."/>
            <person name="Giddens S.R."/>
            <person name="Jackson R.W."/>
            <person name="Preston G.M."/>
            <person name="Zhang X.X."/>
            <person name="Moon C.D."/>
            <person name="Gehrig S.M."/>
            <person name="Godfrey S.A."/>
            <person name="Knight C.G."/>
            <person name="Malone J.G."/>
            <person name="Robinson Z."/>
            <person name="Spiers A.J."/>
            <person name="Harris S."/>
            <person name="Challis G.L."/>
            <person name="Yaxley A.M."/>
            <person name="Harris D."/>
            <person name="Seeger K."/>
            <person name="Murphy L."/>
            <person name="Rutter S."/>
            <person name="Squares R."/>
            <person name="Quail M.A."/>
            <person name="Saunders E."/>
            <person name="Mavromatis K."/>
            <person name="Brettin T.S."/>
            <person name="Bentley S.D."/>
            <person name="Hothersall J."/>
            <person name="Stephens E."/>
            <person name="Thomas C.M."/>
            <person name="Parkhill J."/>
            <person name="Levy S.B."/>
            <person name="Rainey P.B."/>
            <person name="Thomson N.R."/>
        </authorList>
    </citation>
    <scope>NUCLEOTIDE SEQUENCE [LARGE SCALE GENOMIC DNA]</scope>
    <source>
        <strain evidence="2">SBW25</strain>
    </source>
</reference>
<evidence type="ECO:0000313" key="1">
    <source>
        <dbReference type="EMBL" id="CAI2796737.1"/>
    </source>
</evidence>
<dbReference type="KEGG" id="pfs:PFLU_2500"/>
<dbReference type="AlphaFoldDB" id="C3K8R7"/>
<reference evidence="1" key="2">
    <citation type="submission" date="2023-10" db="EMBL/GenBank/DDBJ databases">
        <authorList>
            <person name="Fortmann-Grote C."/>
        </authorList>
    </citation>
    <scope>NUCLEOTIDE SEQUENCE</scope>
    <source>
        <strain evidence="1">SBW25</strain>
    </source>
</reference>
<dbReference type="Proteomes" id="UP001152918">
    <property type="component" value="Chromosome"/>
</dbReference>
<gene>
    <name evidence="2" type="ordered locus">PFLU_2500</name>
</gene>
<name>C3K8R7_PSEFS</name>
<dbReference type="HOGENOM" id="CLU_3047025_0_0_6"/>